<dbReference type="SUPFAM" id="SSF57701">
    <property type="entry name" value="Zn2/Cys6 DNA-binding domain"/>
    <property type="match status" value="1"/>
</dbReference>
<dbReference type="InterPro" id="IPR036864">
    <property type="entry name" value="Zn2-C6_fun-type_DNA-bd_sf"/>
</dbReference>
<dbReference type="GO" id="GO:0032000">
    <property type="term" value="P:positive regulation of fatty acid beta-oxidation"/>
    <property type="evidence" value="ECO:0007669"/>
    <property type="project" value="EnsemblFungi"/>
</dbReference>
<keyword evidence="5" id="KW-0804">Transcription</keyword>
<dbReference type="EMBL" id="HE576752">
    <property type="protein sequence ID" value="CCC67319.1"/>
    <property type="molecule type" value="Genomic_DNA"/>
</dbReference>
<reference evidence="9 10" key="1">
    <citation type="journal article" date="2011" name="Proc. Natl. Acad. Sci. U.S.A.">
        <title>Evolutionary erosion of yeast sex chromosomes by mating-type switching accidents.</title>
        <authorList>
            <person name="Gordon J.L."/>
            <person name="Armisen D."/>
            <person name="Proux-Wera E."/>
            <person name="Oheigeartaigh S.S."/>
            <person name="Byrne K.P."/>
            <person name="Wolfe K.H."/>
        </authorList>
    </citation>
    <scope>NUCLEOTIDE SEQUENCE [LARGE SCALE GENOMIC DNA]</scope>
    <source>
        <strain evidence="10">ATCC 76901 / BCRC 22586 / CBS 4309 / NBRC 1992 / NRRL Y-12630</strain>
    </source>
</reference>
<evidence type="ECO:0000259" key="8">
    <source>
        <dbReference type="PROSITE" id="PS50048"/>
    </source>
</evidence>
<dbReference type="PROSITE" id="PS00463">
    <property type="entry name" value="ZN2_CY6_FUNGAL_1"/>
    <property type="match status" value="1"/>
</dbReference>
<evidence type="ECO:0000313" key="9">
    <source>
        <dbReference type="EMBL" id="CCC67319.1"/>
    </source>
</evidence>
<dbReference type="HOGENOM" id="CLU_008453_0_0_1"/>
<dbReference type="GO" id="GO:0000978">
    <property type="term" value="F:RNA polymerase II cis-regulatory region sequence-specific DNA binding"/>
    <property type="evidence" value="ECO:0007669"/>
    <property type="project" value="EnsemblFungi"/>
</dbReference>
<evidence type="ECO:0000256" key="1">
    <source>
        <dbReference type="ARBA" id="ARBA00022723"/>
    </source>
</evidence>
<dbReference type="OMA" id="CANENII"/>
<keyword evidence="2" id="KW-0862">Zinc</keyword>
<evidence type="ECO:0000256" key="3">
    <source>
        <dbReference type="ARBA" id="ARBA00023015"/>
    </source>
</evidence>
<organism evidence="9 10">
    <name type="scientific">Naumovozyma castellii</name>
    <name type="common">Yeast</name>
    <name type="synonym">Saccharomyces castellii</name>
    <dbReference type="NCBI Taxonomy" id="27288"/>
    <lineage>
        <taxon>Eukaryota</taxon>
        <taxon>Fungi</taxon>
        <taxon>Dikarya</taxon>
        <taxon>Ascomycota</taxon>
        <taxon>Saccharomycotina</taxon>
        <taxon>Saccharomycetes</taxon>
        <taxon>Saccharomycetales</taxon>
        <taxon>Saccharomycetaceae</taxon>
        <taxon>Naumovozyma</taxon>
    </lineage>
</organism>
<evidence type="ECO:0000313" key="10">
    <source>
        <dbReference type="Proteomes" id="UP000001640"/>
    </source>
</evidence>
<protein>
    <recommendedName>
        <fullName evidence="8">Zn(2)-C6 fungal-type domain-containing protein</fullName>
    </recommendedName>
</protein>
<sequence length="1022" mass="115716">MSMSPLGTVAMSPPQEQVSSGNSTSSPAAGGSNRQIKKRNRISFVCQECRKAKTKCDKEKPACTRCVKQNLACVYDVAKQPPPRIPSKDAKITRLENDVEYWKNKAMKLLEEKEQTNGKSNGFKRSSSYVKEEELDRVDNQTIDKRLKTQSTVPLQKATHATKDDIMVNLYKNNPTMIMSKVMKREVKPLSENYILIQDKFISTLISSVFLDPSKNTMIPALTANANISRTQPSVTTNALKLKEILVKQCQNPSQEAKVNEFTDRILQNTNSTRNLKVGMILSMLYNTVGHQHLEDHCPADGEYSELLKTFINEFEQILPPYEIIMKYKAFFAEYVYPNLPFMEQEMFEESIATTIFPNEEDPTKIKIKLGNTRLRSKVENMCMLLVILKLAYISISLVEEIPQDDNLQFTKDIIVKYPIPNDAILLAQRCLASEDWCACANENIITCLLYIWSFFVFSPEEGDFFLEHPTDVIGSLIMMLATSIGLHRDPSDFPQLQDPNLSDRRILNHRRLLWIGIVTVCSFESSLKGRHSVSSMALMDLFIDVKDPAAAEKYIARVKADAKPTMDERLISIHEYSFKRVRLALLLSDLDNLTMSYNNDFPLSAIDNLAETTRTFIETNFPIINLKEINISKEQTPESLKSHLLFLATINSTSIHSRIMFRLMMLRTAAALFLYFESEMAKNKSSSLLPYYYKYFTKTCTYALALITDFNKFFKGEYDDCLSPLTTYNITKFIQLALPSTIFSLLGIILRISLGGNMLFSEYQEYPNKEDYAALDEINKRIESLNALHKDLESALENIHILASQHLRFTFFSVFKMLALCDVIIQRMRKGELWLGIFEMVHMRHIHQRIVKTLTMTIGFEADKKESLIDDLKLKNHIVQFSMNDITNLRQNVIDASLGVQGYGNKPPSQPSSSETSVPLAQPVATKYSNPVYDWNSSLGNLGKLSTAALISQNSTQVNNTPINGGPNMTPTPPLNGESIPPQFGRGGVGAGTNGLQTDFTGFFGGLDLFDYDFLFGNDFT</sequence>
<proteinExistence type="predicted"/>
<dbReference type="OrthoDB" id="5069333at2759"/>
<dbReference type="PANTHER" id="PTHR31069">
    <property type="entry name" value="OLEATE-ACTIVATED TRANSCRIPTION FACTOR 1-RELATED"/>
    <property type="match status" value="1"/>
</dbReference>
<dbReference type="InterPro" id="IPR050675">
    <property type="entry name" value="OAF3"/>
</dbReference>
<dbReference type="InterPro" id="IPR001138">
    <property type="entry name" value="Zn2Cys6_DnaBD"/>
</dbReference>
<feature type="region of interest" description="Disordered" evidence="7">
    <location>
        <begin position="902"/>
        <end position="921"/>
    </location>
</feature>
<keyword evidence="6" id="KW-0539">Nucleus</keyword>
<feature type="domain" description="Zn(2)-C6 fungal-type" evidence="8">
    <location>
        <begin position="45"/>
        <end position="75"/>
    </location>
</feature>
<dbReference type="Proteomes" id="UP000001640">
    <property type="component" value="Chromosome 1"/>
</dbReference>
<dbReference type="CDD" id="cd00067">
    <property type="entry name" value="GAL4"/>
    <property type="match status" value="1"/>
</dbReference>
<keyword evidence="4" id="KW-0238">DNA-binding</keyword>
<name>G0V771_NAUCA</name>
<dbReference type="FunCoup" id="G0V771">
    <property type="interactions" value="843"/>
</dbReference>
<gene>
    <name evidence="9" type="primary">NCAS0A07610</name>
    <name evidence="9" type="ordered locus">NCAS_0A07610</name>
</gene>
<dbReference type="Pfam" id="PF00172">
    <property type="entry name" value="Zn_clus"/>
    <property type="match status" value="1"/>
</dbReference>
<dbReference type="KEGG" id="ncs:NCAS_0A07610"/>
<dbReference type="RefSeq" id="XP_003673700.1">
    <property type="nucleotide sequence ID" value="XM_003673652.1"/>
</dbReference>
<dbReference type="GO" id="GO:0008270">
    <property type="term" value="F:zinc ion binding"/>
    <property type="evidence" value="ECO:0007669"/>
    <property type="project" value="InterPro"/>
</dbReference>
<keyword evidence="3" id="KW-0805">Transcription regulation</keyword>
<evidence type="ECO:0000256" key="7">
    <source>
        <dbReference type="SAM" id="MobiDB-lite"/>
    </source>
</evidence>
<evidence type="ECO:0000256" key="2">
    <source>
        <dbReference type="ARBA" id="ARBA00022833"/>
    </source>
</evidence>
<dbReference type="GO" id="GO:0071400">
    <property type="term" value="P:cellular response to oleic acid"/>
    <property type="evidence" value="ECO:0007669"/>
    <property type="project" value="EnsemblFungi"/>
</dbReference>
<dbReference type="PANTHER" id="PTHR31069:SF29">
    <property type="entry name" value="OLEATE-ACTIVATED TRANSCRIPTION FACTOR 1-RELATED"/>
    <property type="match status" value="1"/>
</dbReference>
<dbReference type="GeneID" id="96900798"/>
<keyword evidence="10" id="KW-1185">Reference proteome</keyword>
<dbReference type="CDD" id="cd12148">
    <property type="entry name" value="fungal_TF_MHR"/>
    <property type="match status" value="1"/>
</dbReference>
<dbReference type="SMART" id="SM00066">
    <property type="entry name" value="GAL4"/>
    <property type="match status" value="1"/>
</dbReference>
<dbReference type="GO" id="GO:0001228">
    <property type="term" value="F:DNA-binding transcription activator activity, RNA polymerase II-specific"/>
    <property type="evidence" value="ECO:0007669"/>
    <property type="project" value="EnsemblFungi"/>
</dbReference>
<feature type="region of interest" description="Disordered" evidence="7">
    <location>
        <begin position="1"/>
        <end position="35"/>
    </location>
</feature>
<accession>G0V771</accession>
<dbReference type="InParanoid" id="G0V771"/>
<keyword evidence="1" id="KW-0479">Metal-binding</keyword>
<evidence type="ECO:0000256" key="6">
    <source>
        <dbReference type="ARBA" id="ARBA00023242"/>
    </source>
</evidence>
<dbReference type="PRINTS" id="PR00755">
    <property type="entry name" value="AFLATOXINBRP"/>
</dbReference>
<reference key="2">
    <citation type="submission" date="2011-08" db="EMBL/GenBank/DDBJ databases">
        <title>Genome sequence of Naumovozyma castellii.</title>
        <authorList>
            <person name="Gordon J.L."/>
            <person name="Armisen D."/>
            <person name="Proux-Wera E."/>
            <person name="OhEigeartaigh S.S."/>
            <person name="Byrne K.P."/>
            <person name="Wolfe K.H."/>
        </authorList>
    </citation>
    <scope>NUCLEOTIDE SEQUENCE</scope>
    <source>
        <strain>Type strain:CBS 4309</strain>
    </source>
</reference>
<evidence type="ECO:0000256" key="5">
    <source>
        <dbReference type="ARBA" id="ARBA00023163"/>
    </source>
</evidence>
<dbReference type="AlphaFoldDB" id="G0V771"/>
<dbReference type="eggNOG" id="ENOG502QW20">
    <property type="taxonomic scope" value="Eukaryota"/>
</dbReference>
<feature type="compositionally biased region" description="Polar residues" evidence="7">
    <location>
        <begin position="14"/>
        <end position="27"/>
    </location>
</feature>
<evidence type="ECO:0000256" key="4">
    <source>
        <dbReference type="ARBA" id="ARBA00023125"/>
    </source>
</evidence>
<dbReference type="STRING" id="1064592.G0V771"/>
<dbReference type="Gene3D" id="4.10.240.10">
    <property type="entry name" value="Zn(2)-C6 fungal-type DNA-binding domain"/>
    <property type="match status" value="1"/>
</dbReference>
<dbReference type="GO" id="GO:0089716">
    <property type="term" value="C:Pip2-Oaf1 complex"/>
    <property type="evidence" value="ECO:0007669"/>
    <property type="project" value="EnsemblFungi"/>
</dbReference>
<dbReference type="PROSITE" id="PS50048">
    <property type="entry name" value="ZN2_CY6_FUNGAL_2"/>
    <property type="match status" value="1"/>
</dbReference>
<dbReference type="GO" id="GO:0006631">
    <property type="term" value="P:fatty acid metabolic process"/>
    <property type="evidence" value="ECO:0007669"/>
    <property type="project" value="EnsemblFungi"/>
</dbReference>